<dbReference type="Gene3D" id="2.40.50.140">
    <property type="entry name" value="Nucleic acid-binding proteins"/>
    <property type="match status" value="1"/>
</dbReference>
<dbReference type="STRING" id="1798491.A3C87_03625"/>
<protein>
    <recommendedName>
        <fullName evidence="1">DNA replication/recombination mediator RecO N-terminal domain-containing protein</fullName>
    </recommendedName>
</protein>
<evidence type="ECO:0000259" key="1">
    <source>
        <dbReference type="Pfam" id="PF11967"/>
    </source>
</evidence>
<dbReference type="InterPro" id="IPR022572">
    <property type="entry name" value="DNA_rep/recomb_RecO_N"/>
</dbReference>
<dbReference type="Pfam" id="PF11967">
    <property type="entry name" value="RecO_N"/>
    <property type="match status" value="1"/>
</dbReference>
<gene>
    <name evidence="2" type="ORF">A3C87_03625</name>
</gene>
<accession>A0A1F6DIC7</accession>
<proteinExistence type="predicted"/>
<evidence type="ECO:0000313" key="3">
    <source>
        <dbReference type="Proteomes" id="UP000176511"/>
    </source>
</evidence>
<reference evidence="2 3" key="1">
    <citation type="journal article" date="2016" name="Nat. Commun.">
        <title>Thousands of microbial genomes shed light on interconnected biogeochemical processes in an aquifer system.</title>
        <authorList>
            <person name="Anantharaman K."/>
            <person name="Brown C.T."/>
            <person name="Hug L.A."/>
            <person name="Sharon I."/>
            <person name="Castelle C.J."/>
            <person name="Probst A.J."/>
            <person name="Thomas B.C."/>
            <person name="Singh A."/>
            <person name="Wilkins M.J."/>
            <person name="Karaoz U."/>
            <person name="Brodie E.L."/>
            <person name="Williams K.H."/>
            <person name="Hubbard S.S."/>
            <person name="Banfield J.F."/>
        </authorList>
    </citation>
    <scope>NUCLEOTIDE SEQUENCE [LARGE SCALE GENOMIC DNA]</scope>
</reference>
<evidence type="ECO:0000313" key="2">
    <source>
        <dbReference type="EMBL" id="OGG61209.1"/>
    </source>
</evidence>
<dbReference type="EMBL" id="MFLE01000025">
    <property type="protein sequence ID" value="OGG61209.1"/>
    <property type="molecule type" value="Genomic_DNA"/>
</dbReference>
<feature type="domain" description="DNA replication/recombination mediator RecO N-terminal" evidence="1">
    <location>
        <begin position="4"/>
        <end position="68"/>
    </location>
</feature>
<dbReference type="Proteomes" id="UP000176511">
    <property type="component" value="Unassembled WGS sequence"/>
</dbReference>
<sequence length="174" mass="19846">MYRVYTTKALVCGAFDNMTADKTVQLFTRDAGMLYAASKSVREERSKQRYSLTEFSILTVSMIRGKSGWRITGVEPFLNVFTPLTTREQRAFVRNCVRFLKRMVRGEESAAPLFDLITEALIRTTETENLARAEQELMHRACVVLGYLPHKNMEELTDTELARDIAKALTASHL</sequence>
<name>A0A1F6DIC7_9BACT</name>
<dbReference type="AlphaFoldDB" id="A0A1F6DIC7"/>
<comment type="caution">
    <text evidence="2">The sequence shown here is derived from an EMBL/GenBank/DDBJ whole genome shotgun (WGS) entry which is preliminary data.</text>
</comment>
<dbReference type="InterPro" id="IPR012340">
    <property type="entry name" value="NA-bd_OB-fold"/>
</dbReference>
<organism evidence="2 3">
    <name type="scientific">Candidatus Kaiserbacteria bacterium RIFCSPHIGHO2_02_FULL_49_34</name>
    <dbReference type="NCBI Taxonomy" id="1798491"/>
    <lineage>
        <taxon>Bacteria</taxon>
        <taxon>Candidatus Kaiseribacteriota</taxon>
    </lineage>
</organism>